<evidence type="ECO:0000256" key="2">
    <source>
        <dbReference type="ARBA" id="ARBA00022679"/>
    </source>
</evidence>
<protein>
    <submittedName>
        <fullName evidence="3">Glycosyl transferase family 11</fullName>
    </submittedName>
</protein>
<dbReference type="GO" id="GO:0005975">
    <property type="term" value="P:carbohydrate metabolic process"/>
    <property type="evidence" value="ECO:0007669"/>
    <property type="project" value="InterPro"/>
</dbReference>
<keyword evidence="2 3" id="KW-0808">Transferase</keyword>
<dbReference type="EMBL" id="SJPI01000001">
    <property type="protein sequence ID" value="TWT53732.1"/>
    <property type="molecule type" value="Genomic_DNA"/>
</dbReference>
<dbReference type="AlphaFoldDB" id="A0A5C5WV74"/>
<keyword evidence="4" id="KW-1185">Reference proteome</keyword>
<keyword evidence="1" id="KW-0328">Glycosyltransferase</keyword>
<comment type="caution">
    <text evidence="3">The sequence shown here is derived from an EMBL/GenBank/DDBJ whole genome shotgun (WGS) entry which is preliminary data.</text>
</comment>
<proteinExistence type="predicted"/>
<dbReference type="OrthoDB" id="257809at2"/>
<accession>A0A5C5WV74</accession>
<dbReference type="Proteomes" id="UP000316598">
    <property type="component" value="Unassembled WGS sequence"/>
</dbReference>
<sequence>MIVIARNYGQLGNRLVLAANLIAAAQEYNISLVNPSFTKYAKYFCSTEHDLWCRFDPKPNPQSLVSGLPIPPLPTANDYEVLSFRMTYPIADYRASRASDEATFRKEGNASTTEPSALSRELLYRAVYLTGRSLSHLRMTRFPFHVVRLVDEDECDLTSDSFAAMAQSKRPTLVAGWRFLAGPWLTKHADIIRKHFRITPPHESNVESLMAGIRRNSQTVIGIHIRQGDYATFRDGMYYYSVADYVAAMRRVQNELRGQAVSFLVCGNSDLHRNDFSGLDVHFGTGHMVEDMYAFAKCDQLIGPPSSFTGWASFYGDVPLHRMHTAQESFDQLLHRPRLTHEQTLEAA</sequence>
<dbReference type="GO" id="GO:0016020">
    <property type="term" value="C:membrane"/>
    <property type="evidence" value="ECO:0007669"/>
    <property type="project" value="InterPro"/>
</dbReference>
<evidence type="ECO:0000313" key="4">
    <source>
        <dbReference type="Proteomes" id="UP000316598"/>
    </source>
</evidence>
<dbReference type="GO" id="GO:0008107">
    <property type="term" value="F:galactoside 2-alpha-L-fucosyltransferase activity"/>
    <property type="evidence" value="ECO:0007669"/>
    <property type="project" value="InterPro"/>
</dbReference>
<name>A0A5C5WV74_9BACT</name>
<dbReference type="RefSeq" id="WP_146513898.1">
    <property type="nucleotide sequence ID" value="NZ_SJPI01000001.1"/>
</dbReference>
<dbReference type="InterPro" id="IPR002516">
    <property type="entry name" value="Glyco_trans_11"/>
</dbReference>
<evidence type="ECO:0000313" key="3">
    <source>
        <dbReference type="EMBL" id="TWT53732.1"/>
    </source>
</evidence>
<dbReference type="Pfam" id="PF01531">
    <property type="entry name" value="Glyco_transf_11"/>
    <property type="match status" value="1"/>
</dbReference>
<evidence type="ECO:0000256" key="1">
    <source>
        <dbReference type="ARBA" id="ARBA00022676"/>
    </source>
</evidence>
<gene>
    <name evidence="3" type="ORF">Pla22_13640</name>
</gene>
<organism evidence="3 4">
    <name type="scientific">Rubripirellula amarantea</name>
    <dbReference type="NCBI Taxonomy" id="2527999"/>
    <lineage>
        <taxon>Bacteria</taxon>
        <taxon>Pseudomonadati</taxon>
        <taxon>Planctomycetota</taxon>
        <taxon>Planctomycetia</taxon>
        <taxon>Pirellulales</taxon>
        <taxon>Pirellulaceae</taxon>
        <taxon>Rubripirellula</taxon>
    </lineage>
</organism>
<reference evidence="3 4" key="1">
    <citation type="submission" date="2019-02" db="EMBL/GenBank/DDBJ databases">
        <title>Deep-cultivation of Planctomycetes and their phenomic and genomic characterization uncovers novel biology.</title>
        <authorList>
            <person name="Wiegand S."/>
            <person name="Jogler M."/>
            <person name="Boedeker C."/>
            <person name="Pinto D."/>
            <person name="Vollmers J."/>
            <person name="Rivas-Marin E."/>
            <person name="Kohn T."/>
            <person name="Peeters S.H."/>
            <person name="Heuer A."/>
            <person name="Rast P."/>
            <person name="Oberbeckmann S."/>
            <person name="Bunk B."/>
            <person name="Jeske O."/>
            <person name="Meyerdierks A."/>
            <person name="Storesund J.E."/>
            <person name="Kallscheuer N."/>
            <person name="Luecker S."/>
            <person name="Lage O.M."/>
            <person name="Pohl T."/>
            <person name="Merkel B.J."/>
            <person name="Hornburger P."/>
            <person name="Mueller R.-W."/>
            <person name="Bruemmer F."/>
            <person name="Labrenz M."/>
            <person name="Spormann A.M."/>
            <person name="Op Den Camp H."/>
            <person name="Overmann J."/>
            <person name="Amann R."/>
            <person name="Jetten M.S.M."/>
            <person name="Mascher T."/>
            <person name="Medema M.H."/>
            <person name="Devos D.P."/>
            <person name="Kaster A.-K."/>
            <person name="Ovreas L."/>
            <person name="Rohde M."/>
            <person name="Galperin M.Y."/>
            <person name="Jogler C."/>
        </authorList>
    </citation>
    <scope>NUCLEOTIDE SEQUENCE [LARGE SCALE GENOMIC DNA]</scope>
    <source>
        <strain evidence="3 4">Pla22</strain>
    </source>
</reference>